<feature type="transmembrane region" description="Helical" evidence="2">
    <location>
        <begin position="809"/>
        <end position="832"/>
    </location>
</feature>
<keyword evidence="4" id="KW-1185">Reference proteome</keyword>
<organism evidence="3 4">
    <name type="scientific">Opisthorchis viverrini</name>
    <name type="common">Southeast Asian liver fluke</name>
    <dbReference type="NCBI Taxonomy" id="6198"/>
    <lineage>
        <taxon>Eukaryota</taxon>
        <taxon>Metazoa</taxon>
        <taxon>Spiralia</taxon>
        <taxon>Lophotrochozoa</taxon>
        <taxon>Platyhelminthes</taxon>
        <taxon>Trematoda</taxon>
        <taxon>Digenea</taxon>
        <taxon>Opisthorchiida</taxon>
        <taxon>Opisthorchiata</taxon>
        <taxon>Opisthorchiidae</taxon>
        <taxon>Opisthorchis</taxon>
    </lineage>
</organism>
<dbReference type="PANTHER" id="PTHR11360">
    <property type="entry name" value="MONOCARBOXYLATE TRANSPORTER"/>
    <property type="match status" value="1"/>
</dbReference>
<feature type="transmembrane region" description="Helical" evidence="2">
    <location>
        <begin position="39"/>
        <end position="64"/>
    </location>
</feature>
<dbReference type="GO" id="GO:0022857">
    <property type="term" value="F:transmembrane transporter activity"/>
    <property type="evidence" value="ECO:0007669"/>
    <property type="project" value="InterPro"/>
</dbReference>
<dbReference type="Pfam" id="PF07690">
    <property type="entry name" value="MFS_1"/>
    <property type="match status" value="1"/>
</dbReference>
<feature type="region of interest" description="Disordered" evidence="1">
    <location>
        <begin position="1"/>
        <end position="33"/>
    </location>
</feature>
<feature type="transmembrane region" description="Helical" evidence="2">
    <location>
        <begin position="163"/>
        <end position="183"/>
    </location>
</feature>
<feature type="transmembrane region" description="Helical" evidence="2">
    <location>
        <begin position="785"/>
        <end position="803"/>
    </location>
</feature>
<dbReference type="GeneID" id="20317068"/>
<dbReference type="InterPro" id="IPR050327">
    <property type="entry name" value="Proton-linked_MCT"/>
</dbReference>
<dbReference type="Proteomes" id="UP000054324">
    <property type="component" value="Unassembled WGS sequence"/>
</dbReference>
<evidence type="ECO:0000313" key="3">
    <source>
        <dbReference type="EMBL" id="KER30729.1"/>
    </source>
</evidence>
<dbReference type="OrthoDB" id="6265014at2759"/>
<evidence type="ECO:0000256" key="1">
    <source>
        <dbReference type="SAM" id="MobiDB-lite"/>
    </source>
</evidence>
<evidence type="ECO:0000313" key="4">
    <source>
        <dbReference type="Proteomes" id="UP000054324"/>
    </source>
</evidence>
<evidence type="ECO:0000256" key="2">
    <source>
        <dbReference type="SAM" id="Phobius"/>
    </source>
</evidence>
<dbReference type="AlphaFoldDB" id="A0A075AHZ2"/>
<feature type="transmembrane region" description="Helical" evidence="2">
    <location>
        <begin position="844"/>
        <end position="864"/>
    </location>
</feature>
<feature type="transmembrane region" description="Helical" evidence="2">
    <location>
        <begin position="76"/>
        <end position="95"/>
    </location>
</feature>
<keyword evidence="2" id="KW-0472">Membrane</keyword>
<feature type="transmembrane region" description="Helical" evidence="2">
    <location>
        <begin position="128"/>
        <end position="151"/>
    </location>
</feature>
<dbReference type="SUPFAM" id="SSF103473">
    <property type="entry name" value="MFS general substrate transporter"/>
    <property type="match status" value="3"/>
</dbReference>
<feature type="transmembrane region" description="Helical" evidence="2">
    <location>
        <begin position="622"/>
        <end position="649"/>
    </location>
</feature>
<keyword evidence="2" id="KW-0812">Transmembrane</keyword>
<accession>A0A075AHZ2</accession>
<evidence type="ECO:0008006" key="5">
    <source>
        <dbReference type="Google" id="ProtNLM"/>
    </source>
</evidence>
<dbReference type="EMBL" id="KL596656">
    <property type="protein sequence ID" value="KER30729.1"/>
    <property type="molecule type" value="Genomic_DNA"/>
</dbReference>
<keyword evidence="2" id="KW-1133">Transmembrane helix</keyword>
<feature type="compositionally biased region" description="Polar residues" evidence="1">
    <location>
        <begin position="505"/>
        <end position="522"/>
    </location>
</feature>
<protein>
    <recommendedName>
        <fullName evidence="5">Major facilitator superfamily (MFS) profile domain-containing protein</fullName>
    </recommendedName>
</protein>
<reference evidence="3 4" key="1">
    <citation type="submission" date="2013-11" db="EMBL/GenBank/DDBJ databases">
        <title>Opisthorchis viverrini - life in the bile duct.</title>
        <authorList>
            <person name="Young N.D."/>
            <person name="Nagarajan N."/>
            <person name="Lin S.J."/>
            <person name="Korhonen P.K."/>
            <person name="Jex A.R."/>
            <person name="Hall R.S."/>
            <person name="Safavi-Hemami H."/>
            <person name="Kaewkong W."/>
            <person name="Bertrand D."/>
            <person name="Gao S."/>
            <person name="Seet Q."/>
            <person name="Wongkham S."/>
            <person name="Teh B.T."/>
            <person name="Wongkham C."/>
            <person name="Intapan P.M."/>
            <person name="Maleewong W."/>
            <person name="Yang X."/>
            <person name="Hu M."/>
            <person name="Wang Z."/>
            <person name="Hofmann A."/>
            <person name="Sternberg P.W."/>
            <person name="Tan P."/>
            <person name="Wang J."/>
            <person name="Gasser R.B."/>
        </authorList>
    </citation>
    <scope>NUCLEOTIDE SEQUENCE [LARGE SCALE GENOMIC DNA]</scope>
</reference>
<feature type="transmembrane region" description="Helical" evidence="2">
    <location>
        <begin position="876"/>
        <end position="897"/>
    </location>
</feature>
<name>A0A075AHZ2_OPIVI</name>
<dbReference type="KEGG" id="ovi:T265_02880"/>
<dbReference type="InterPro" id="IPR036259">
    <property type="entry name" value="MFS_trans_sf"/>
</dbReference>
<dbReference type="RefSeq" id="XP_009165497.1">
    <property type="nucleotide sequence ID" value="XM_009167233.1"/>
</dbReference>
<feature type="transmembrane region" description="Helical" evidence="2">
    <location>
        <begin position="752"/>
        <end position="773"/>
    </location>
</feature>
<dbReference type="Gene3D" id="1.20.1250.20">
    <property type="entry name" value="MFS general substrate transporter like domains"/>
    <property type="match status" value="3"/>
</dbReference>
<gene>
    <name evidence="3" type="ORF">T265_02880</name>
</gene>
<sequence length="920" mass="101325">MFSHHGSATETNPNSQCEEVNMEPSSTKTSRMTDSGSSWIVAVFSCIALAMHFGVINCGALFYPGLVELTDMPVSALSWFVTGQYGMTFCFAPLYNRLHRYLHFRIIIVGAALLTTASFISASYVHSFAAFFILYTVFGGIGLGTSVVRIVGIAAERFDRYRILALALCTCGAGLGTFIYSNLGGYMIEELTWRVALMGYALFHLNLIPVSLLLRRLPPEDVTEPAIIMPDQAESSIQSRDLIEASRMVTFPDIFSSRLSVYGSGGLAAQKGVTYPQRLNESNRRITAARKLRACVEFAKCHRVAETKDFHIDPLFFAPDPGASVMDRIKETCREYITQLNNAMCNTVFVPVLFIVGELDAALTLLLNTNQEGILTEQELNDLLISHFELILNPEGENQESDSKTHVKPFVGDSISASVIIAQERKRARGIVRATVRKAETRAYELCETLSRNGLDVSPTPIIVLVEHSGDLMYSRLFQIHSCDRMHKISNAGFEEVEETDRSEGQQQLNITSSERNLQPTMPIGSSTLSLSNFLSMGSQYLTNSHSKVLDHFITRETNEFAKNHRLSCFILQSTDLLNSASSVYDVQKAGNHLMTITGDRTPVQVCTTHDQKYGSVLRNPLFFSLLVTRLLVYVADSIIFAHLSYFALKSGLNEDDAASLLSSIGIASMFSRLGTGLIGQFAPRCDSRTMTSCCLLVLAIHTIVMPLYPTYVALLAFTIVYGVLLSPSSAFTPVMAYEITGPARYDEAVSYWFQFEAIGYLLGGPLGGTGLIGQFAPRCDSRTMTSCCLLVLAIHTIVMPLYPTYVALLAFTIVYGVLLSPSSAFTPVMAYEITGPARYDEAVSYWFQFEAIGYLLGGPLGGLVKEINNNYMDCFALAGTCDLVAALIIFIQGLILTRCAERLAELFRTTCCSRRHGTG</sequence>
<feature type="transmembrane region" description="Helical" evidence="2">
    <location>
        <begin position="102"/>
        <end position="122"/>
    </location>
</feature>
<dbReference type="PANTHER" id="PTHR11360:SF260">
    <property type="entry name" value="MFS DOMAIN-CONTAINING PROTEIN"/>
    <property type="match status" value="1"/>
</dbReference>
<dbReference type="InterPro" id="IPR011701">
    <property type="entry name" value="MFS"/>
</dbReference>
<feature type="region of interest" description="Disordered" evidence="1">
    <location>
        <begin position="495"/>
        <end position="522"/>
    </location>
</feature>
<feature type="transmembrane region" description="Helical" evidence="2">
    <location>
        <begin position="695"/>
        <end position="725"/>
    </location>
</feature>
<dbReference type="CTD" id="20317068"/>
<feature type="transmembrane region" description="Helical" evidence="2">
    <location>
        <begin position="661"/>
        <end position="683"/>
    </location>
</feature>
<feature type="transmembrane region" description="Helical" evidence="2">
    <location>
        <begin position="195"/>
        <end position="214"/>
    </location>
</feature>
<proteinExistence type="predicted"/>